<reference evidence="6" key="1">
    <citation type="journal article" date="2019" name="Int. J. Syst. Evol. Microbiol.">
        <title>The Global Catalogue of Microorganisms (GCM) 10K type strain sequencing project: providing services to taxonomists for standard genome sequencing and annotation.</title>
        <authorList>
            <consortium name="The Broad Institute Genomics Platform"/>
            <consortium name="The Broad Institute Genome Sequencing Center for Infectious Disease"/>
            <person name="Wu L."/>
            <person name="Ma J."/>
        </authorList>
    </citation>
    <scope>NUCLEOTIDE SEQUENCE [LARGE SCALE GENOMIC DNA]</scope>
    <source>
        <strain evidence="6">JCM 18959</strain>
    </source>
</reference>
<organism evidence="5 6">
    <name type="scientific">Microbacterium yannicii</name>
    <dbReference type="NCBI Taxonomy" id="671622"/>
    <lineage>
        <taxon>Bacteria</taxon>
        <taxon>Bacillati</taxon>
        <taxon>Actinomycetota</taxon>
        <taxon>Actinomycetes</taxon>
        <taxon>Micrococcales</taxon>
        <taxon>Microbacteriaceae</taxon>
        <taxon>Microbacterium</taxon>
    </lineage>
</organism>
<dbReference type="Gene3D" id="2.60.40.2230">
    <property type="entry name" value="Uncharacterised protein YcnI-like PF07987, DUF1775"/>
    <property type="match status" value="1"/>
</dbReference>
<feature type="chain" id="PRO_5046261398" description="YncI copper-binding domain-containing protein" evidence="3">
    <location>
        <begin position="34"/>
        <end position="241"/>
    </location>
</feature>
<evidence type="ECO:0000256" key="2">
    <source>
        <dbReference type="SAM" id="Phobius"/>
    </source>
</evidence>
<dbReference type="InterPro" id="IPR006311">
    <property type="entry name" value="TAT_signal"/>
</dbReference>
<dbReference type="Pfam" id="PF07987">
    <property type="entry name" value="DUF1775"/>
    <property type="match status" value="1"/>
</dbReference>
<dbReference type="InterPro" id="IPR012533">
    <property type="entry name" value="YcnI-copper_dom"/>
</dbReference>
<dbReference type="EMBL" id="BAABKZ010000002">
    <property type="protein sequence ID" value="GAA5096581.1"/>
    <property type="molecule type" value="Genomic_DNA"/>
</dbReference>
<comment type="caution">
    <text evidence="5">The sequence shown here is derived from an EMBL/GenBank/DDBJ whole genome shotgun (WGS) entry which is preliminary data.</text>
</comment>
<evidence type="ECO:0000259" key="4">
    <source>
        <dbReference type="Pfam" id="PF07987"/>
    </source>
</evidence>
<keyword evidence="2" id="KW-0472">Membrane</keyword>
<name>A0ABP9MH00_9MICO</name>
<feature type="region of interest" description="Disordered" evidence="1">
    <location>
        <begin position="175"/>
        <end position="204"/>
    </location>
</feature>
<dbReference type="Proteomes" id="UP001501407">
    <property type="component" value="Unassembled WGS sequence"/>
</dbReference>
<keyword evidence="3" id="KW-0732">Signal</keyword>
<protein>
    <recommendedName>
        <fullName evidence="4">YncI copper-binding domain-containing protein</fullName>
    </recommendedName>
</protein>
<proteinExistence type="predicted"/>
<feature type="compositionally biased region" description="Basic and acidic residues" evidence="1">
    <location>
        <begin position="176"/>
        <end position="188"/>
    </location>
</feature>
<feature type="transmembrane region" description="Helical" evidence="2">
    <location>
        <begin position="217"/>
        <end position="235"/>
    </location>
</feature>
<gene>
    <name evidence="5" type="ORF">GCM10025760_30120</name>
</gene>
<keyword evidence="2" id="KW-0812">Transmembrane</keyword>
<dbReference type="InterPro" id="IPR038507">
    <property type="entry name" value="YcnI-like_sf"/>
</dbReference>
<feature type="compositionally biased region" description="Low complexity" evidence="1">
    <location>
        <begin position="189"/>
        <end position="204"/>
    </location>
</feature>
<evidence type="ECO:0000256" key="3">
    <source>
        <dbReference type="SAM" id="SignalP"/>
    </source>
</evidence>
<sequence length="241" mass="23872">MNTLTRKNSLSRLVIGATAGLALALAAPLAASAHVHVDPESASAGGTETLTFSFSHGCDGSPTTALAVDIPDGVGNATPVVQGGWTITRELGADGVPTRVVYTPDAPVEDGLKATVSMDVLFTEATAGTTLAFPVTQTCAAGETAWTQIAEDGEDPHDLDAPAPLVEVGAVADDADAGHDAGAGHDADAAGADQDADASSDAADAASVTSTDPVARWLAAGGLVAGLAALVIVLVRGRRKA</sequence>
<keyword evidence="2" id="KW-1133">Transmembrane helix</keyword>
<dbReference type="PROSITE" id="PS51318">
    <property type="entry name" value="TAT"/>
    <property type="match status" value="1"/>
</dbReference>
<dbReference type="CDD" id="cd08545">
    <property type="entry name" value="YcnI_like"/>
    <property type="match status" value="1"/>
</dbReference>
<dbReference type="RefSeq" id="WP_194413960.1">
    <property type="nucleotide sequence ID" value="NZ_BAABKZ010000002.1"/>
</dbReference>
<evidence type="ECO:0000256" key="1">
    <source>
        <dbReference type="SAM" id="MobiDB-lite"/>
    </source>
</evidence>
<feature type="signal peptide" evidence="3">
    <location>
        <begin position="1"/>
        <end position="33"/>
    </location>
</feature>
<accession>A0ABP9MH00</accession>
<evidence type="ECO:0000313" key="5">
    <source>
        <dbReference type="EMBL" id="GAA5096581.1"/>
    </source>
</evidence>
<keyword evidence="6" id="KW-1185">Reference proteome</keyword>
<evidence type="ECO:0000313" key="6">
    <source>
        <dbReference type="Proteomes" id="UP001501407"/>
    </source>
</evidence>
<feature type="domain" description="YncI copper-binding" evidence="4">
    <location>
        <begin position="34"/>
        <end position="168"/>
    </location>
</feature>